<evidence type="ECO:0000313" key="2">
    <source>
        <dbReference type="Proteomes" id="UP000076167"/>
    </source>
</evidence>
<dbReference type="Gene3D" id="2.40.10.120">
    <property type="match status" value="1"/>
</dbReference>
<organism evidence="1 2">
    <name type="scientific">Thalassospira xiamenensis</name>
    <dbReference type="NCBI Taxonomy" id="220697"/>
    <lineage>
        <taxon>Bacteria</taxon>
        <taxon>Pseudomonadati</taxon>
        <taxon>Pseudomonadota</taxon>
        <taxon>Alphaproteobacteria</taxon>
        <taxon>Rhodospirillales</taxon>
        <taxon>Thalassospiraceae</taxon>
        <taxon>Thalassospira</taxon>
    </lineage>
</organism>
<dbReference type="EMBL" id="LPXL01000048">
    <property type="protein sequence ID" value="KZC98285.1"/>
    <property type="molecule type" value="Genomic_DNA"/>
</dbReference>
<accession>A0ABR5XYI7</accession>
<dbReference type="RefSeq" id="WP_063094741.1">
    <property type="nucleotide sequence ID" value="NZ_DFMA01000008.1"/>
</dbReference>
<dbReference type="SUPFAM" id="SSF50494">
    <property type="entry name" value="Trypsin-like serine proteases"/>
    <property type="match status" value="1"/>
</dbReference>
<protein>
    <recommendedName>
        <fullName evidence="3">Serine protease</fullName>
    </recommendedName>
</protein>
<dbReference type="InterPro" id="IPR009003">
    <property type="entry name" value="Peptidase_S1_PA"/>
</dbReference>
<keyword evidence="2" id="KW-1185">Reference proteome</keyword>
<evidence type="ECO:0008006" key="3">
    <source>
        <dbReference type="Google" id="ProtNLM"/>
    </source>
</evidence>
<reference evidence="1 2" key="1">
    <citation type="submission" date="2015-12" db="EMBL/GenBank/DDBJ databases">
        <title>Genome sequence of Thalassospira xiamenensis MCCC 1A03005.</title>
        <authorList>
            <person name="Lu L."/>
            <person name="Lai Q."/>
            <person name="Shao Z."/>
            <person name="Qian P."/>
        </authorList>
    </citation>
    <scope>NUCLEOTIDE SEQUENCE [LARGE SCALE GENOMIC DNA]</scope>
    <source>
        <strain evidence="1 2">MCCC 1A03005</strain>
    </source>
</reference>
<gene>
    <name evidence="1" type="ORF">AUP40_22065</name>
</gene>
<dbReference type="Pfam" id="PF13365">
    <property type="entry name" value="Trypsin_2"/>
    <property type="match status" value="1"/>
</dbReference>
<dbReference type="Proteomes" id="UP000076167">
    <property type="component" value="Unassembled WGS sequence"/>
</dbReference>
<sequence>MEDINLQLNSTNKTDIEFEICGLARVFSNQLFEKQIPEFRDFTPTKNCYSFFSHISEDGWVAIRITYDDRMQMIVGPKHDKKDTEIVSKIAKTNKFISPEELHNNLDEKWISYSTFSYIGPYKERKISEEHFISHVIYWLNTYVIPQLDDINKKRVLRAIPTPPEYDIKSIFQSMWVLECENELIQGTAFEISEKTFVTCAHVLGSNTKAFRYDEPSKKYAVEVISQNEAIDLATIRIFTDHSQPIETGDSTKLVYMDHILLVGHPNYRLGDKPIISPGLITGFRRKSGITRFITNAPIVRGASGGPVLNASNQVIGVAVTGAETLSETANTEDLGVIPIEAIDLMHP</sequence>
<name>A0ABR5XYI7_9PROT</name>
<evidence type="ECO:0000313" key="1">
    <source>
        <dbReference type="EMBL" id="KZC98285.1"/>
    </source>
</evidence>
<proteinExistence type="predicted"/>
<comment type="caution">
    <text evidence="1">The sequence shown here is derived from an EMBL/GenBank/DDBJ whole genome shotgun (WGS) entry which is preliminary data.</text>
</comment>